<organism evidence="1 2">
    <name type="scientific">Anaeromyxobacter paludicola</name>
    <dbReference type="NCBI Taxonomy" id="2918171"/>
    <lineage>
        <taxon>Bacteria</taxon>
        <taxon>Pseudomonadati</taxon>
        <taxon>Myxococcota</taxon>
        <taxon>Myxococcia</taxon>
        <taxon>Myxococcales</taxon>
        <taxon>Cystobacterineae</taxon>
        <taxon>Anaeromyxobacteraceae</taxon>
        <taxon>Anaeromyxobacter</taxon>
    </lineage>
</organism>
<dbReference type="RefSeq" id="WP_248340708.1">
    <property type="nucleotide sequence ID" value="NZ_AP025592.1"/>
</dbReference>
<keyword evidence="2" id="KW-1185">Reference proteome</keyword>
<name>A0ABM7XB41_9BACT</name>
<protein>
    <submittedName>
        <fullName evidence="1">Uncharacterized protein</fullName>
    </submittedName>
</protein>
<dbReference type="Pfam" id="PF06335">
    <property type="entry name" value="DUF1054"/>
    <property type="match status" value="1"/>
</dbReference>
<sequence>MAGLGIGPDDFALFEIDDPEERAEAVERVLHPKLQLIGAHLASGLSRVAGADLFAHLGKTVRRRGAPPEEAFVAFCRSDKGYRTDPYLALLVTRGLLHARVVVKTGADRSGAMREALTREAGNLARKGKPFRQLRPFMGWDYEELPELAPAHSAAFWQELADELAPAAQNGGIDVGVVWPVEEARSLSVGDVLGAFRDLAPLYKLLAHAA</sequence>
<dbReference type="EMBL" id="AP025592">
    <property type="protein sequence ID" value="BDG09077.1"/>
    <property type="molecule type" value="Genomic_DNA"/>
</dbReference>
<gene>
    <name evidence="1" type="ORF">AMPC_21900</name>
</gene>
<reference evidence="2" key="1">
    <citation type="journal article" date="2022" name="Int. J. Syst. Evol. Microbiol.">
        <title>Anaeromyxobacter oryzae sp. nov., Anaeromyxobacter diazotrophicus sp. nov. and Anaeromyxobacter paludicola sp. nov., isolated from paddy soils.</title>
        <authorList>
            <person name="Itoh H."/>
            <person name="Xu Z."/>
            <person name="Mise K."/>
            <person name="Masuda Y."/>
            <person name="Ushijima N."/>
            <person name="Hayakawa C."/>
            <person name="Shiratori Y."/>
            <person name="Senoo K."/>
        </authorList>
    </citation>
    <scope>NUCLEOTIDE SEQUENCE [LARGE SCALE GENOMIC DNA]</scope>
    <source>
        <strain evidence="2">Red630</strain>
    </source>
</reference>
<evidence type="ECO:0000313" key="2">
    <source>
        <dbReference type="Proteomes" id="UP001162734"/>
    </source>
</evidence>
<accession>A0ABM7XB41</accession>
<proteinExistence type="predicted"/>
<dbReference type="InterPro" id="IPR009403">
    <property type="entry name" value="UPF0637"/>
</dbReference>
<evidence type="ECO:0000313" key="1">
    <source>
        <dbReference type="EMBL" id="BDG09077.1"/>
    </source>
</evidence>
<dbReference type="Proteomes" id="UP001162734">
    <property type="component" value="Chromosome"/>
</dbReference>
<dbReference type="Gene3D" id="3.30.930.20">
    <property type="entry name" value="Protein of unknown function DUF1054"/>
    <property type="match status" value="1"/>
</dbReference>
<dbReference type="InterPro" id="IPR053707">
    <property type="entry name" value="UPF0637_domain_sf"/>
</dbReference>
<dbReference type="SUPFAM" id="SSF142913">
    <property type="entry name" value="YktB/PF0168-like"/>
    <property type="match status" value="1"/>
</dbReference>